<sequence>MNAWDTNARLVVAIDGPSGSGKSSVSKEVARRFDLAYLDTGAMYRAVTWWCLESGVDLTDPQAVTAATETVPLEMGTDPHEERITVAGQNVRTAIRGNRVTDHVSAVSTTIPAREVLVRMQQDIIRDSGYRIVAEGRDITTVVAPDAHVRILLTASEAARMARRGKQVGAAASSDLEARVVGRDAKDSTVVNFTTAQDGVHLLDSSELTMEQTVQGVIDLIIRATTHDGALAAPHDTGANAPEEAR</sequence>
<keyword evidence="3 8" id="KW-0547">Nucleotide-binding</keyword>
<evidence type="ECO:0000256" key="6">
    <source>
        <dbReference type="ARBA" id="ARBA00047615"/>
    </source>
</evidence>
<keyword evidence="2 8" id="KW-0808">Transferase</keyword>
<dbReference type="GO" id="GO:0005524">
    <property type="term" value="F:ATP binding"/>
    <property type="evidence" value="ECO:0007669"/>
    <property type="project" value="UniProtKB-UniRule"/>
</dbReference>
<dbReference type="GO" id="GO:0006220">
    <property type="term" value="P:pyrimidine nucleotide metabolic process"/>
    <property type="evidence" value="ECO:0007669"/>
    <property type="project" value="UniProtKB-UniRule"/>
</dbReference>
<dbReference type="InterPro" id="IPR003136">
    <property type="entry name" value="Cytidylate_kin"/>
</dbReference>
<evidence type="ECO:0000313" key="11">
    <source>
        <dbReference type="Proteomes" id="UP000030664"/>
    </source>
</evidence>
<keyword evidence="8" id="KW-0963">Cytoplasm</keyword>
<dbReference type="Pfam" id="PF02224">
    <property type="entry name" value="Cytidylate_kin"/>
    <property type="match status" value="1"/>
</dbReference>
<reference evidence="10 11" key="1">
    <citation type="submission" date="2014-09" db="EMBL/GenBank/DDBJ databases">
        <title>High-quality draft genome sequence of Kocuria marina SO9-6, an actinobacterium isolated from a copper mine.</title>
        <authorList>
            <person name="Castro D.B."/>
            <person name="Pereira L.B."/>
            <person name="Silva M.V."/>
            <person name="Silva B.P."/>
            <person name="Zanardi B.R."/>
            <person name="Carlos C."/>
            <person name="Belgini D.R."/>
            <person name="Limache E.G."/>
            <person name="Lacerda G.V."/>
            <person name="Nery M.B."/>
            <person name="Gomes M.B."/>
            <person name="Souza S."/>
            <person name="Silva T.M."/>
            <person name="Rodrigues V.D."/>
            <person name="Paulino L.C."/>
            <person name="Vicentini R."/>
            <person name="Ferraz L.F."/>
            <person name="Ottoboni L.M."/>
        </authorList>
    </citation>
    <scope>NUCLEOTIDE SEQUENCE [LARGE SCALE GENOMIC DNA]</scope>
    <source>
        <strain evidence="10 11">SO9-6</strain>
    </source>
</reference>
<feature type="domain" description="Cytidylate kinase" evidence="9">
    <location>
        <begin position="12"/>
        <end position="221"/>
    </location>
</feature>
<comment type="catalytic activity">
    <reaction evidence="7 8">
        <text>CMP + ATP = CDP + ADP</text>
        <dbReference type="Rhea" id="RHEA:11600"/>
        <dbReference type="ChEBI" id="CHEBI:30616"/>
        <dbReference type="ChEBI" id="CHEBI:58069"/>
        <dbReference type="ChEBI" id="CHEBI:60377"/>
        <dbReference type="ChEBI" id="CHEBI:456216"/>
        <dbReference type="EC" id="2.7.4.25"/>
    </reaction>
</comment>
<dbReference type="eggNOG" id="COG0283">
    <property type="taxonomic scope" value="Bacteria"/>
</dbReference>
<evidence type="ECO:0000256" key="1">
    <source>
        <dbReference type="ARBA" id="ARBA00009427"/>
    </source>
</evidence>
<evidence type="ECO:0000256" key="2">
    <source>
        <dbReference type="ARBA" id="ARBA00022679"/>
    </source>
</evidence>
<evidence type="ECO:0000256" key="8">
    <source>
        <dbReference type="HAMAP-Rule" id="MF_00238"/>
    </source>
</evidence>
<evidence type="ECO:0000256" key="7">
    <source>
        <dbReference type="ARBA" id="ARBA00048478"/>
    </source>
</evidence>
<dbReference type="EC" id="2.7.4.25" evidence="8"/>
<evidence type="ECO:0000256" key="5">
    <source>
        <dbReference type="ARBA" id="ARBA00022840"/>
    </source>
</evidence>
<comment type="caution">
    <text evidence="10">The sequence shown here is derived from an EMBL/GenBank/DDBJ whole genome shotgun (WGS) entry which is preliminary data.</text>
</comment>
<dbReference type="SUPFAM" id="SSF52540">
    <property type="entry name" value="P-loop containing nucleoside triphosphate hydrolases"/>
    <property type="match status" value="1"/>
</dbReference>
<proteinExistence type="inferred from homology"/>
<comment type="subcellular location">
    <subcellularLocation>
        <location evidence="8">Cytoplasm</location>
    </subcellularLocation>
</comment>
<dbReference type="Proteomes" id="UP000030664">
    <property type="component" value="Unassembled WGS sequence"/>
</dbReference>
<gene>
    <name evidence="8" type="primary">cmk</name>
    <name evidence="10" type="ORF">AS25_02735</name>
</gene>
<dbReference type="InterPro" id="IPR027417">
    <property type="entry name" value="P-loop_NTPase"/>
</dbReference>
<protein>
    <recommendedName>
        <fullName evidence="8">Cytidylate kinase</fullName>
        <shortName evidence="8">CK</shortName>
        <ecNumber evidence="8">2.7.4.25</ecNumber>
    </recommendedName>
    <alternativeName>
        <fullName evidence="8">Cytidine monophosphate kinase</fullName>
        <shortName evidence="8">CMP kinase</shortName>
    </alternativeName>
</protein>
<dbReference type="GO" id="GO:0005737">
    <property type="term" value="C:cytoplasm"/>
    <property type="evidence" value="ECO:0007669"/>
    <property type="project" value="UniProtKB-SubCell"/>
</dbReference>
<name>A0A0B0DHM4_9MICC</name>
<dbReference type="EMBL" id="JROM01000016">
    <property type="protein sequence ID" value="KHE74764.1"/>
    <property type="molecule type" value="Genomic_DNA"/>
</dbReference>
<organism evidence="10 11">
    <name type="scientific">Kocuria marina</name>
    <dbReference type="NCBI Taxonomy" id="223184"/>
    <lineage>
        <taxon>Bacteria</taxon>
        <taxon>Bacillati</taxon>
        <taxon>Actinomycetota</taxon>
        <taxon>Actinomycetes</taxon>
        <taxon>Micrococcales</taxon>
        <taxon>Micrococcaceae</taxon>
        <taxon>Kocuria</taxon>
    </lineage>
</organism>
<dbReference type="HAMAP" id="MF_00238">
    <property type="entry name" value="Cytidyl_kinase_type1"/>
    <property type="match status" value="1"/>
</dbReference>
<comment type="catalytic activity">
    <reaction evidence="6 8">
        <text>dCMP + ATP = dCDP + ADP</text>
        <dbReference type="Rhea" id="RHEA:25094"/>
        <dbReference type="ChEBI" id="CHEBI:30616"/>
        <dbReference type="ChEBI" id="CHEBI:57566"/>
        <dbReference type="ChEBI" id="CHEBI:58593"/>
        <dbReference type="ChEBI" id="CHEBI:456216"/>
        <dbReference type="EC" id="2.7.4.25"/>
    </reaction>
</comment>
<keyword evidence="4 8" id="KW-0418">Kinase</keyword>
<keyword evidence="5 8" id="KW-0067">ATP-binding</keyword>
<comment type="similarity">
    <text evidence="1 8">Belongs to the cytidylate kinase family. Type 1 subfamily.</text>
</comment>
<dbReference type="InterPro" id="IPR011994">
    <property type="entry name" value="Cytidylate_kinase_dom"/>
</dbReference>
<evidence type="ECO:0000256" key="3">
    <source>
        <dbReference type="ARBA" id="ARBA00022741"/>
    </source>
</evidence>
<dbReference type="GO" id="GO:0036430">
    <property type="term" value="F:CMP kinase activity"/>
    <property type="evidence" value="ECO:0007669"/>
    <property type="project" value="RHEA"/>
</dbReference>
<evidence type="ECO:0000256" key="4">
    <source>
        <dbReference type="ARBA" id="ARBA00022777"/>
    </source>
</evidence>
<dbReference type="RefSeq" id="WP_035961130.1">
    <property type="nucleotide sequence ID" value="NZ_JROM01000016.1"/>
</dbReference>
<accession>A0A0B0DHM4</accession>
<feature type="binding site" evidence="8">
    <location>
        <begin position="16"/>
        <end position="24"/>
    </location>
    <ligand>
        <name>ATP</name>
        <dbReference type="ChEBI" id="CHEBI:30616"/>
    </ligand>
</feature>
<dbReference type="NCBIfam" id="TIGR00017">
    <property type="entry name" value="cmk"/>
    <property type="match status" value="1"/>
</dbReference>
<dbReference type="STRING" id="223184.AS25_02735"/>
<evidence type="ECO:0000259" key="9">
    <source>
        <dbReference type="Pfam" id="PF02224"/>
    </source>
</evidence>
<dbReference type="Gene3D" id="3.40.50.300">
    <property type="entry name" value="P-loop containing nucleotide triphosphate hydrolases"/>
    <property type="match status" value="1"/>
</dbReference>
<dbReference type="GO" id="GO:0036431">
    <property type="term" value="F:dCMP kinase activity"/>
    <property type="evidence" value="ECO:0007669"/>
    <property type="project" value="InterPro"/>
</dbReference>
<evidence type="ECO:0000313" key="10">
    <source>
        <dbReference type="EMBL" id="KHE74764.1"/>
    </source>
</evidence>
<dbReference type="AlphaFoldDB" id="A0A0B0DHM4"/>